<keyword evidence="2" id="KW-1185">Reference proteome</keyword>
<reference evidence="1 2" key="1">
    <citation type="journal article" date="2013" name="Curr. Biol.">
        <title>The Genome of the Foraminiferan Reticulomyxa filosa.</title>
        <authorList>
            <person name="Glockner G."/>
            <person name="Hulsmann N."/>
            <person name="Schleicher M."/>
            <person name="Noegel A.A."/>
            <person name="Eichinger L."/>
            <person name="Gallinger C."/>
            <person name="Pawlowski J."/>
            <person name="Sierra R."/>
            <person name="Euteneuer U."/>
            <person name="Pillet L."/>
            <person name="Moustafa A."/>
            <person name="Platzer M."/>
            <person name="Groth M."/>
            <person name="Szafranski K."/>
            <person name="Schliwa M."/>
        </authorList>
    </citation>
    <scope>NUCLEOTIDE SEQUENCE [LARGE SCALE GENOMIC DNA]</scope>
</reference>
<evidence type="ECO:0000313" key="1">
    <source>
        <dbReference type="EMBL" id="ETO14087.1"/>
    </source>
</evidence>
<dbReference type="EMBL" id="ASPP01020220">
    <property type="protein sequence ID" value="ETO14087.1"/>
    <property type="molecule type" value="Genomic_DNA"/>
</dbReference>
<organism evidence="1 2">
    <name type="scientific">Reticulomyxa filosa</name>
    <dbReference type="NCBI Taxonomy" id="46433"/>
    <lineage>
        <taxon>Eukaryota</taxon>
        <taxon>Sar</taxon>
        <taxon>Rhizaria</taxon>
        <taxon>Retaria</taxon>
        <taxon>Foraminifera</taxon>
        <taxon>Monothalamids</taxon>
        <taxon>Reticulomyxidae</taxon>
        <taxon>Reticulomyxa</taxon>
    </lineage>
</organism>
<proteinExistence type="predicted"/>
<evidence type="ECO:0000313" key="2">
    <source>
        <dbReference type="Proteomes" id="UP000023152"/>
    </source>
</evidence>
<sequence length="178" mass="21093">MLALQQSFTNIDKEIVSKIWKYCARDAKETAAVLQFITEKKLQHQYLTSLEQQKHVLKLFKRFGTKIAKMTILNTWDSCKEIYLDAMRKLREKEKSESKITREMSLYVLWNILNHPTNSKYRQVSGNALYSNLKRKCDQVDASIPQVMQSMEQNLREFGFKKGKDANWYYLKQIQLLV</sequence>
<comment type="caution">
    <text evidence="1">The sequence shown here is derived from an EMBL/GenBank/DDBJ whole genome shotgun (WGS) entry which is preliminary data.</text>
</comment>
<name>X6MKV7_RETFI</name>
<feature type="non-terminal residue" evidence="1">
    <location>
        <position position="178"/>
    </location>
</feature>
<dbReference type="AlphaFoldDB" id="X6MKV7"/>
<gene>
    <name evidence="1" type="ORF">RFI_23282</name>
</gene>
<dbReference type="Proteomes" id="UP000023152">
    <property type="component" value="Unassembled WGS sequence"/>
</dbReference>
<protein>
    <submittedName>
        <fullName evidence="1">Uncharacterized protein</fullName>
    </submittedName>
</protein>
<accession>X6MKV7</accession>